<reference evidence="1 2" key="1">
    <citation type="submission" date="2024-08" db="EMBL/GenBank/DDBJ databases">
        <authorList>
            <person name="Lu H."/>
        </authorList>
    </citation>
    <scope>NUCLEOTIDE SEQUENCE [LARGE SCALE GENOMIC DNA]</scope>
    <source>
        <strain evidence="1 2">DXS20W</strain>
    </source>
</reference>
<evidence type="ECO:0000313" key="2">
    <source>
        <dbReference type="Proteomes" id="UP001606302"/>
    </source>
</evidence>
<dbReference type="InterPro" id="IPR001387">
    <property type="entry name" value="Cro/C1-type_HTH"/>
</dbReference>
<organism evidence="1 2">
    <name type="scientific">Pelomonas lactea</name>
    <dbReference type="NCBI Taxonomy" id="3299030"/>
    <lineage>
        <taxon>Bacteria</taxon>
        <taxon>Pseudomonadati</taxon>
        <taxon>Pseudomonadota</taxon>
        <taxon>Betaproteobacteria</taxon>
        <taxon>Burkholderiales</taxon>
        <taxon>Sphaerotilaceae</taxon>
        <taxon>Roseateles</taxon>
    </lineage>
</organism>
<evidence type="ECO:0008006" key="3">
    <source>
        <dbReference type="Google" id="ProtNLM"/>
    </source>
</evidence>
<gene>
    <name evidence="1" type="ORF">ACG04Q_01000</name>
</gene>
<dbReference type="InterPro" id="IPR010982">
    <property type="entry name" value="Lambda_DNA-bd_dom_sf"/>
</dbReference>
<protein>
    <recommendedName>
        <fullName evidence="3">XRE family transcriptional regulator</fullName>
    </recommendedName>
</protein>
<proteinExistence type="predicted"/>
<evidence type="ECO:0000313" key="1">
    <source>
        <dbReference type="EMBL" id="MFG6460126.1"/>
    </source>
</evidence>
<dbReference type="CDD" id="cd00093">
    <property type="entry name" value="HTH_XRE"/>
    <property type="match status" value="1"/>
</dbReference>
<accession>A0ABW7GDX6</accession>
<dbReference type="Proteomes" id="UP001606302">
    <property type="component" value="Unassembled WGS sequence"/>
</dbReference>
<keyword evidence="2" id="KW-1185">Reference proteome</keyword>
<sequence length="159" mass="17320">MVCAIWLPVMVSILKCTWRITYDSTGDVKSFNASGMKSARSATVAAHGSAPAVQTVRGLVRAARGTATQKAFGELLGGVDQALVSRYEAGTVDPPSKVIETCMQLLQAREEAREYSATAIAQRIQSELQGDEHAELRRAFVYMLDHMKPKRVGRPPKAK</sequence>
<dbReference type="EMBL" id="JBIGHX010000001">
    <property type="protein sequence ID" value="MFG6460126.1"/>
    <property type="molecule type" value="Genomic_DNA"/>
</dbReference>
<comment type="caution">
    <text evidence="1">The sequence shown here is derived from an EMBL/GenBank/DDBJ whole genome shotgun (WGS) entry which is preliminary data.</text>
</comment>
<name>A0ABW7GDX6_9BURK</name>
<dbReference type="Gene3D" id="1.10.260.40">
    <property type="entry name" value="lambda repressor-like DNA-binding domains"/>
    <property type="match status" value="1"/>
</dbReference>